<organism evidence="2 3">
    <name type="scientific">Xylaria arbuscula</name>
    <dbReference type="NCBI Taxonomy" id="114810"/>
    <lineage>
        <taxon>Eukaryota</taxon>
        <taxon>Fungi</taxon>
        <taxon>Dikarya</taxon>
        <taxon>Ascomycota</taxon>
        <taxon>Pezizomycotina</taxon>
        <taxon>Sordariomycetes</taxon>
        <taxon>Xylariomycetidae</taxon>
        <taxon>Xylariales</taxon>
        <taxon>Xylariaceae</taxon>
        <taxon>Xylaria</taxon>
    </lineage>
</organism>
<gene>
    <name evidence="2" type="ORF">NPX13_g9226</name>
</gene>
<proteinExistence type="predicted"/>
<evidence type="ECO:0000313" key="2">
    <source>
        <dbReference type="EMBL" id="KAJ3560659.1"/>
    </source>
</evidence>
<sequence>MEKGEDWSRRKYILGGYLQRRLEKRKAIDEEDQSKERQRPTSNMGVSRASGSTPLATIDDSHYSEPVRS</sequence>
<accession>A0A9W8TJD0</accession>
<name>A0A9W8TJD0_9PEZI</name>
<feature type="compositionally biased region" description="Polar residues" evidence="1">
    <location>
        <begin position="40"/>
        <end position="55"/>
    </location>
</feature>
<feature type="region of interest" description="Disordered" evidence="1">
    <location>
        <begin position="23"/>
        <end position="69"/>
    </location>
</feature>
<dbReference type="Proteomes" id="UP001148614">
    <property type="component" value="Unassembled WGS sequence"/>
</dbReference>
<dbReference type="AlphaFoldDB" id="A0A9W8TJD0"/>
<evidence type="ECO:0000256" key="1">
    <source>
        <dbReference type="SAM" id="MobiDB-lite"/>
    </source>
</evidence>
<reference evidence="2" key="1">
    <citation type="submission" date="2022-07" db="EMBL/GenBank/DDBJ databases">
        <title>Genome Sequence of Xylaria arbuscula.</title>
        <authorList>
            <person name="Buettner E."/>
        </authorList>
    </citation>
    <scope>NUCLEOTIDE SEQUENCE</scope>
    <source>
        <strain evidence="2">VT107</strain>
    </source>
</reference>
<feature type="compositionally biased region" description="Basic and acidic residues" evidence="1">
    <location>
        <begin position="59"/>
        <end position="69"/>
    </location>
</feature>
<protein>
    <submittedName>
        <fullName evidence="2">Uncharacterized protein</fullName>
    </submittedName>
</protein>
<evidence type="ECO:0000313" key="3">
    <source>
        <dbReference type="Proteomes" id="UP001148614"/>
    </source>
</evidence>
<keyword evidence="3" id="KW-1185">Reference proteome</keyword>
<comment type="caution">
    <text evidence="2">The sequence shown here is derived from an EMBL/GenBank/DDBJ whole genome shotgun (WGS) entry which is preliminary data.</text>
</comment>
<dbReference type="EMBL" id="JANPWZ010002208">
    <property type="protein sequence ID" value="KAJ3560659.1"/>
    <property type="molecule type" value="Genomic_DNA"/>
</dbReference>